<keyword evidence="1" id="KW-0732">Signal</keyword>
<dbReference type="GO" id="GO:0043130">
    <property type="term" value="F:ubiquitin binding"/>
    <property type="evidence" value="ECO:0007669"/>
    <property type="project" value="TreeGrafter"/>
</dbReference>
<evidence type="ECO:0000313" key="3">
    <source>
        <dbReference type="EMBL" id="CAD8116112.1"/>
    </source>
</evidence>
<feature type="chain" id="PRO_5035778307" description="OTU domain-containing protein" evidence="1">
    <location>
        <begin position="17"/>
        <end position="373"/>
    </location>
</feature>
<feature type="domain" description="OTU" evidence="2">
    <location>
        <begin position="178"/>
        <end position="373"/>
    </location>
</feature>
<dbReference type="PANTHER" id="PTHR12931:SF15">
    <property type="entry name" value="UBIQUITIN THIOESTERASE OTUBAIN-LIKE"/>
    <property type="match status" value="1"/>
</dbReference>
<dbReference type="EMBL" id="CAJJDN010000110">
    <property type="protein sequence ID" value="CAD8116112.1"/>
    <property type="molecule type" value="Genomic_DNA"/>
</dbReference>
<organism evidence="3 4">
    <name type="scientific">Paramecium sonneborni</name>
    <dbReference type="NCBI Taxonomy" id="65129"/>
    <lineage>
        <taxon>Eukaryota</taxon>
        <taxon>Sar</taxon>
        <taxon>Alveolata</taxon>
        <taxon>Ciliophora</taxon>
        <taxon>Intramacronucleata</taxon>
        <taxon>Oligohymenophorea</taxon>
        <taxon>Peniculida</taxon>
        <taxon>Parameciidae</taxon>
        <taxon>Paramecium</taxon>
    </lineage>
</organism>
<feature type="signal peptide" evidence="1">
    <location>
        <begin position="1"/>
        <end position="16"/>
    </location>
</feature>
<dbReference type="AlphaFoldDB" id="A0A8S1QK81"/>
<gene>
    <name evidence="3" type="ORF">PSON_ATCC_30995.1.T1100047</name>
</gene>
<accession>A0A8S1QK81</accession>
<evidence type="ECO:0000259" key="2">
    <source>
        <dbReference type="PROSITE" id="PS50802"/>
    </source>
</evidence>
<dbReference type="InterPro" id="IPR003323">
    <property type="entry name" value="OTU_dom"/>
</dbReference>
<dbReference type="PANTHER" id="PTHR12931">
    <property type="entry name" value="UBIQUITIN THIOLESTERASE PROTEIN OTUB"/>
    <property type="match status" value="1"/>
</dbReference>
<dbReference type="GO" id="GO:0071108">
    <property type="term" value="P:protein K48-linked deubiquitination"/>
    <property type="evidence" value="ECO:0007669"/>
    <property type="project" value="TreeGrafter"/>
</dbReference>
<keyword evidence="4" id="KW-1185">Reference proteome</keyword>
<dbReference type="Proteomes" id="UP000692954">
    <property type="component" value="Unassembled WGS sequence"/>
</dbReference>
<dbReference type="GO" id="GO:0005634">
    <property type="term" value="C:nucleus"/>
    <property type="evidence" value="ECO:0007669"/>
    <property type="project" value="TreeGrafter"/>
</dbReference>
<evidence type="ECO:0000313" key="4">
    <source>
        <dbReference type="Proteomes" id="UP000692954"/>
    </source>
</evidence>
<name>A0A8S1QK81_9CILI</name>
<reference evidence="3" key="1">
    <citation type="submission" date="2021-01" db="EMBL/GenBank/DDBJ databases">
        <authorList>
            <consortium name="Genoscope - CEA"/>
            <person name="William W."/>
        </authorList>
    </citation>
    <scope>NUCLEOTIDE SEQUENCE</scope>
</reference>
<comment type="caution">
    <text evidence="3">The sequence shown here is derived from an EMBL/GenBank/DDBJ whole genome shotgun (WGS) entry which is preliminary data.</text>
</comment>
<dbReference type="OrthoDB" id="18915at2759"/>
<protein>
    <recommendedName>
        <fullName evidence="2">OTU domain-containing protein</fullName>
    </recommendedName>
</protein>
<dbReference type="InterPro" id="IPR019400">
    <property type="entry name" value="Peptidase_C65_otubain"/>
</dbReference>
<dbReference type="GO" id="GO:0004843">
    <property type="term" value="F:cysteine-type deubiquitinase activity"/>
    <property type="evidence" value="ECO:0007669"/>
    <property type="project" value="TreeGrafter"/>
</dbReference>
<sequence>MFALSIIVILFQYSSQYQDTTQLTLENRVDQPQIEQTSNTNIINDSEDDVKQELSQSKNKFLNGEQNVNNLIHIQFDRIYDEIQKFLSYFMNKRELVIGALFILLVGCFIKNLYKKGNVKKEVIQNNESLKLINDLYDQSWRKRVIEPQFLPFVREQENEQSFRKEYCQRQINFEECNSFIPVRGDGNCFYTAFGYQFLKILITVYDDQQFQTFVEKAKKKIKFMINYENFQIDEEQGQILSKDFFSRIINLRNSDDKNKLFDYYKNYEYINNENDGIFYGLATIFFRNLANYALEFNELKECVQDRNNLLIWELECNSNEIVIDSLSQCLKLQIQILLSQNQEIIIQCYGQEYKDKIMLLLKPGHYNIGLKL</sequence>
<evidence type="ECO:0000256" key="1">
    <source>
        <dbReference type="SAM" id="SignalP"/>
    </source>
</evidence>
<dbReference type="CDD" id="cd22749">
    <property type="entry name" value="Otubain_C65"/>
    <property type="match status" value="1"/>
</dbReference>
<proteinExistence type="predicted"/>
<dbReference type="PROSITE" id="PS50802">
    <property type="entry name" value="OTU"/>
    <property type="match status" value="1"/>
</dbReference>
<dbReference type="Pfam" id="PF10275">
    <property type="entry name" value="Peptidase_C65"/>
    <property type="match status" value="1"/>
</dbReference>